<name>A0ABV1A654_9TELE</name>
<reference evidence="1 2" key="1">
    <citation type="submission" date="2021-06" db="EMBL/GenBank/DDBJ databases">
        <authorList>
            <person name="Palmer J.M."/>
        </authorList>
    </citation>
    <scope>NUCLEOTIDE SEQUENCE [LARGE SCALE GENOMIC DNA]</scope>
    <source>
        <strain evidence="1 2">AS_MEX2019</strain>
        <tissue evidence="1">Muscle</tissue>
    </source>
</reference>
<evidence type="ECO:0000313" key="1">
    <source>
        <dbReference type="EMBL" id="MEQ2313736.1"/>
    </source>
</evidence>
<protein>
    <submittedName>
        <fullName evidence="1">Uncharacterized protein</fullName>
    </submittedName>
</protein>
<organism evidence="1 2">
    <name type="scientific">Ameca splendens</name>
    <dbReference type="NCBI Taxonomy" id="208324"/>
    <lineage>
        <taxon>Eukaryota</taxon>
        <taxon>Metazoa</taxon>
        <taxon>Chordata</taxon>
        <taxon>Craniata</taxon>
        <taxon>Vertebrata</taxon>
        <taxon>Euteleostomi</taxon>
        <taxon>Actinopterygii</taxon>
        <taxon>Neopterygii</taxon>
        <taxon>Teleostei</taxon>
        <taxon>Neoteleostei</taxon>
        <taxon>Acanthomorphata</taxon>
        <taxon>Ovalentaria</taxon>
        <taxon>Atherinomorphae</taxon>
        <taxon>Cyprinodontiformes</taxon>
        <taxon>Goodeidae</taxon>
        <taxon>Ameca</taxon>
    </lineage>
</organism>
<dbReference type="Proteomes" id="UP001469553">
    <property type="component" value="Unassembled WGS sequence"/>
</dbReference>
<dbReference type="EMBL" id="JAHRIP010084866">
    <property type="protein sequence ID" value="MEQ2313736.1"/>
    <property type="molecule type" value="Genomic_DNA"/>
</dbReference>
<keyword evidence="2" id="KW-1185">Reference proteome</keyword>
<comment type="caution">
    <text evidence="1">The sequence shown here is derived from an EMBL/GenBank/DDBJ whole genome shotgun (WGS) entry which is preliminary data.</text>
</comment>
<gene>
    <name evidence="1" type="ORF">AMECASPLE_005105</name>
</gene>
<evidence type="ECO:0000313" key="2">
    <source>
        <dbReference type="Proteomes" id="UP001469553"/>
    </source>
</evidence>
<sequence>MPASQSQDKTLSPRRQPTWAPPLHLFSWQGFIAFNIFHACTVFYSIHLPVKSDLLPSPAEDNHPHSMMLPAPRITTGMLPKGCIGRTSWSH</sequence>
<accession>A0ABV1A654</accession>
<proteinExistence type="predicted"/>